<dbReference type="Proteomes" id="UP000255335">
    <property type="component" value="Unassembled WGS sequence"/>
</dbReference>
<gene>
    <name evidence="1" type="ORF">NCTC12221_01412</name>
    <name evidence="2" type="ORF">NCTC12221_01448</name>
    <name evidence="3" type="ORF">NCTC12221_01810</name>
    <name evidence="4" type="ORF">NCTC12221_01819</name>
</gene>
<dbReference type="EMBL" id="UGHZ01000004">
    <property type="protein sequence ID" value="STP13741.1"/>
    <property type="molecule type" value="Genomic_DNA"/>
</dbReference>
<evidence type="ECO:0000313" key="5">
    <source>
        <dbReference type="Proteomes" id="UP000255335"/>
    </source>
</evidence>
<evidence type="ECO:0000313" key="2">
    <source>
        <dbReference type="EMBL" id="STP13375.1"/>
    </source>
</evidence>
<dbReference type="RefSeq" id="WP_115026569.1">
    <property type="nucleotide sequence ID" value="NZ_UGHZ01000002.1"/>
</dbReference>
<dbReference type="EMBL" id="UGHZ01000003">
    <property type="protein sequence ID" value="STP13732.1"/>
    <property type="molecule type" value="Genomic_DNA"/>
</dbReference>
<name>A0A377JVF4_9HELI</name>
<dbReference type="EMBL" id="UGHZ01000003">
    <property type="protein sequence ID" value="STP13375.1"/>
    <property type="molecule type" value="Genomic_DNA"/>
</dbReference>
<dbReference type="AlphaFoldDB" id="A0A377JVF4"/>
<protein>
    <submittedName>
        <fullName evidence="2">Uncharacterized protein</fullName>
    </submittedName>
</protein>
<proteinExistence type="predicted"/>
<accession>A0A377JVF4</accession>
<reference evidence="2 5" key="1">
    <citation type="submission" date="2018-06" db="EMBL/GenBank/DDBJ databases">
        <authorList>
            <consortium name="Pathogen Informatics"/>
            <person name="Doyle S."/>
        </authorList>
    </citation>
    <scope>NUCLEOTIDE SEQUENCE [LARGE SCALE GENOMIC DNA]</scope>
    <source>
        <strain evidence="2 5">NCTC12221</strain>
    </source>
</reference>
<sequence length="114" mass="13644">MNLYRHKYYGGIYRMLSRKGGITLCRFFDSKREHFCKDWEEFQINFAKIPPREAKQIIASKYIHKKSGNVYRVRNCAICKDRDVEVVIYTDNKGKCYTREKSEFLEKFANEPKG</sequence>
<organism evidence="2 5">
    <name type="scientific">Helicobacter cinaedi</name>
    <dbReference type="NCBI Taxonomy" id="213"/>
    <lineage>
        <taxon>Bacteria</taxon>
        <taxon>Pseudomonadati</taxon>
        <taxon>Campylobacterota</taxon>
        <taxon>Epsilonproteobacteria</taxon>
        <taxon>Campylobacterales</taxon>
        <taxon>Helicobacteraceae</taxon>
        <taxon>Helicobacter</taxon>
    </lineage>
</organism>
<evidence type="ECO:0000313" key="4">
    <source>
        <dbReference type="EMBL" id="STP13741.1"/>
    </source>
</evidence>
<dbReference type="EMBL" id="UGHZ01000002">
    <property type="protein sequence ID" value="STP13339.1"/>
    <property type="molecule type" value="Genomic_DNA"/>
</dbReference>
<evidence type="ECO:0000313" key="3">
    <source>
        <dbReference type="EMBL" id="STP13732.1"/>
    </source>
</evidence>
<evidence type="ECO:0000313" key="1">
    <source>
        <dbReference type="EMBL" id="STP13339.1"/>
    </source>
</evidence>